<dbReference type="Gene3D" id="1.20.1250.20">
    <property type="entry name" value="MFS general substrate transporter like domains"/>
    <property type="match status" value="1"/>
</dbReference>
<evidence type="ECO:0000256" key="5">
    <source>
        <dbReference type="ARBA" id="ARBA00023136"/>
    </source>
</evidence>
<dbReference type="Proteomes" id="UP000028782">
    <property type="component" value="Chromosome"/>
</dbReference>
<evidence type="ECO:0000256" key="6">
    <source>
        <dbReference type="SAM" id="Phobius"/>
    </source>
</evidence>
<feature type="transmembrane region" description="Helical" evidence="6">
    <location>
        <begin position="120"/>
        <end position="142"/>
    </location>
</feature>
<evidence type="ECO:0000313" key="8">
    <source>
        <dbReference type="EMBL" id="AIJ49355.1"/>
    </source>
</evidence>
<keyword evidence="2" id="KW-1003">Cell membrane</keyword>
<feature type="transmembrane region" description="Helical" evidence="6">
    <location>
        <begin position="149"/>
        <end position="169"/>
    </location>
</feature>
<feature type="domain" description="Major facilitator superfamily (MFS) profile" evidence="7">
    <location>
        <begin position="25"/>
        <end position="403"/>
    </location>
</feature>
<keyword evidence="3 6" id="KW-0812">Transmembrane</keyword>
<dbReference type="AlphaFoldDB" id="A0A076PZS2"/>
<feature type="transmembrane region" description="Helical" evidence="6">
    <location>
        <begin position="350"/>
        <end position="371"/>
    </location>
</feature>
<keyword evidence="4 6" id="KW-1133">Transmembrane helix</keyword>
<keyword evidence="5 6" id="KW-0472">Membrane</keyword>
<dbReference type="KEGG" id="ctes:O987_26440"/>
<evidence type="ECO:0000256" key="3">
    <source>
        <dbReference type="ARBA" id="ARBA00022692"/>
    </source>
</evidence>
<dbReference type="PANTHER" id="PTHR43124">
    <property type="entry name" value="PURINE EFFLUX PUMP PBUE"/>
    <property type="match status" value="1"/>
</dbReference>
<dbReference type="Pfam" id="PF07690">
    <property type="entry name" value="MFS_1"/>
    <property type="match status" value="1"/>
</dbReference>
<dbReference type="SUPFAM" id="SSF103473">
    <property type="entry name" value="MFS general substrate transporter"/>
    <property type="match status" value="1"/>
</dbReference>
<reference evidence="8 9" key="1">
    <citation type="journal article" date="2014" name="Genome Announc.">
        <title>Complete Genome Sequence of Polychlorinated Biphenyl Degrader Comamonas testosteroni TK102 (NBRC 109938).</title>
        <authorList>
            <person name="Fukuda K."/>
            <person name="Hosoyama A."/>
            <person name="Tsuchikane K."/>
            <person name="Ohji S."/>
            <person name="Yamazoe A."/>
            <person name="Fujita N."/>
            <person name="Shintani M."/>
            <person name="Kimbara K."/>
        </authorList>
    </citation>
    <scope>NUCLEOTIDE SEQUENCE [LARGE SCALE GENOMIC DNA]</scope>
    <source>
        <strain evidence="8">TK102</strain>
    </source>
</reference>
<dbReference type="RefSeq" id="WP_144244975.1">
    <property type="nucleotide sequence ID" value="NZ_CP006704.1"/>
</dbReference>
<dbReference type="InterPro" id="IPR020846">
    <property type="entry name" value="MFS_dom"/>
</dbReference>
<sequence length="404" mass="42385">MAVTTHHISTDGATRPSEQPASWSAVYAMSVCAFALIASEFLPVSLLSPMASDLHVTQGMAGQGIAISGAFAVLTSLFISALAGKLDRKDLLLGLTVAMGVSATIVAMAPNYFIYMLGRALIGVVVGGFWSMSAATAIRLVPLRDVPRALAIVNGGNALATVVAAPLGAYLGTVVGWRGAFLCLVPISIITLAWQWKTLPSMQPTAGELGTAHVFNVFTLFRRRGVIVGMLASSLLFMGQFSLFTYVRPFLETATGVHGTTVPLILLVIGAAGFVGTLFIGKVLQRSLYVTLIIIPLLMAATALALAFFGHWTAMVIALLGLWGLTGTSAPVGWWAWIAKVFPQDAEAGGGLFVAVVQLSIALGSILGGLLFDYRGYQSTFILSAVLLVMCAAMTIGTSRTQVK</sequence>
<feature type="transmembrane region" description="Helical" evidence="6">
    <location>
        <begin position="315"/>
        <end position="338"/>
    </location>
</feature>
<dbReference type="GO" id="GO:0022857">
    <property type="term" value="F:transmembrane transporter activity"/>
    <property type="evidence" value="ECO:0007669"/>
    <property type="project" value="InterPro"/>
</dbReference>
<dbReference type="GO" id="GO:0005886">
    <property type="term" value="C:plasma membrane"/>
    <property type="evidence" value="ECO:0007669"/>
    <property type="project" value="UniProtKB-SubCell"/>
</dbReference>
<gene>
    <name evidence="8" type="ORF">O987_26440</name>
</gene>
<feature type="transmembrane region" description="Helical" evidence="6">
    <location>
        <begin position="377"/>
        <end position="397"/>
    </location>
</feature>
<evidence type="ECO:0000256" key="1">
    <source>
        <dbReference type="ARBA" id="ARBA00004651"/>
    </source>
</evidence>
<evidence type="ECO:0000256" key="4">
    <source>
        <dbReference type="ARBA" id="ARBA00022989"/>
    </source>
</evidence>
<dbReference type="InterPro" id="IPR036259">
    <property type="entry name" value="MFS_trans_sf"/>
</dbReference>
<evidence type="ECO:0000256" key="2">
    <source>
        <dbReference type="ARBA" id="ARBA00022475"/>
    </source>
</evidence>
<dbReference type="EMBL" id="CP006704">
    <property type="protein sequence ID" value="AIJ49355.1"/>
    <property type="molecule type" value="Genomic_DNA"/>
</dbReference>
<feature type="transmembrane region" description="Helical" evidence="6">
    <location>
        <begin position="64"/>
        <end position="84"/>
    </location>
</feature>
<feature type="transmembrane region" description="Helical" evidence="6">
    <location>
        <begin position="25"/>
        <end position="44"/>
    </location>
</feature>
<comment type="subcellular location">
    <subcellularLocation>
        <location evidence="1">Cell membrane</location>
        <topology evidence="1">Multi-pass membrane protein</topology>
    </subcellularLocation>
</comment>
<dbReference type="InterPro" id="IPR050189">
    <property type="entry name" value="MFS_Efflux_Transporters"/>
</dbReference>
<feature type="transmembrane region" description="Helical" evidence="6">
    <location>
        <begin position="91"/>
        <end position="114"/>
    </location>
</feature>
<evidence type="ECO:0000313" key="9">
    <source>
        <dbReference type="Proteomes" id="UP000028782"/>
    </source>
</evidence>
<dbReference type="HOGENOM" id="CLU_001265_61_1_4"/>
<feature type="transmembrane region" description="Helical" evidence="6">
    <location>
        <begin position="226"/>
        <end position="247"/>
    </location>
</feature>
<dbReference type="CDD" id="cd17324">
    <property type="entry name" value="MFS_NepI_like"/>
    <property type="match status" value="1"/>
</dbReference>
<organism evidence="8 9">
    <name type="scientific">Comamonas testosteroni TK102</name>
    <dbReference type="NCBI Taxonomy" id="1392005"/>
    <lineage>
        <taxon>Bacteria</taxon>
        <taxon>Pseudomonadati</taxon>
        <taxon>Pseudomonadota</taxon>
        <taxon>Betaproteobacteria</taxon>
        <taxon>Burkholderiales</taxon>
        <taxon>Comamonadaceae</taxon>
        <taxon>Comamonas</taxon>
    </lineage>
</organism>
<proteinExistence type="predicted"/>
<name>A0A076PZS2_COMTE</name>
<feature type="transmembrane region" description="Helical" evidence="6">
    <location>
        <begin position="175"/>
        <end position="194"/>
    </location>
</feature>
<feature type="transmembrane region" description="Helical" evidence="6">
    <location>
        <begin position="259"/>
        <end position="281"/>
    </location>
</feature>
<dbReference type="PROSITE" id="PS50850">
    <property type="entry name" value="MFS"/>
    <property type="match status" value="1"/>
</dbReference>
<dbReference type="PANTHER" id="PTHR43124:SF5">
    <property type="entry name" value="PURINE RIBONUCLEOSIDE EFFLUX PUMP NEPI"/>
    <property type="match status" value="1"/>
</dbReference>
<dbReference type="InterPro" id="IPR011701">
    <property type="entry name" value="MFS"/>
</dbReference>
<protein>
    <submittedName>
        <fullName evidence="8">Transcriptional regulator</fullName>
    </submittedName>
</protein>
<feature type="transmembrane region" description="Helical" evidence="6">
    <location>
        <begin position="288"/>
        <end position="309"/>
    </location>
</feature>
<evidence type="ECO:0000259" key="7">
    <source>
        <dbReference type="PROSITE" id="PS50850"/>
    </source>
</evidence>
<accession>A0A076PZS2</accession>